<dbReference type="EMBL" id="KV926786">
    <property type="protein sequence ID" value="PIO37341.1"/>
    <property type="molecule type" value="Genomic_DNA"/>
</dbReference>
<evidence type="ECO:0000313" key="3">
    <source>
        <dbReference type="Proteomes" id="UP000228934"/>
    </source>
</evidence>
<evidence type="ECO:0000259" key="1">
    <source>
        <dbReference type="Pfam" id="PF06239"/>
    </source>
</evidence>
<protein>
    <recommendedName>
        <fullName evidence="1">ECSIT N-terminal domain-containing protein</fullName>
    </recommendedName>
</protein>
<dbReference type="Gene3D" id="1.25.40.10">
    <property type="entry name" value="Tetratricopeptide repeat domain"/>
    <property type="match status" value="1"/>
</dbReference>
<evidence type="ECO:0000313" key="2">
    <source>
        <dbReference type="EMBL" id="PIO37341.1"/>
    </source>
</evidence>
<dbReference type="Proteomes" id="UP000228934">
    <property type="component" value="Unassembled WGS sequence"/>
</dbReference>
<dbReference type="GO" id="GO:0005739">
    <property type="term" value="C:mitochondrion"/>
    <property type="evidence" value="ECO:0007669"/>
    <property type="project" value="TreeGrafter"/>
</dbReference>
<dbReference type="InterPro" id="IPR011990">
    <property type="entry name" value="TPR-like_helical_dom_sf"/>
</dbReference>
<dbReference type="Pfam" id="PF06239">
    <property type="entry name" value="ECSIT_N"/>
    <property type="match status" value="1"/>
</dbReference>
<feature type="domain" description="ECSIT N-terminal" evidence="1">
    <location>
        <begin position="50"/>
        <end position="218"/>
    </location>
</feature>
<dbReference type="AlphaFoldDB" id="A0A2G9SD32"/>
<proteinExistence type="predicted"/>
<name>A0A2G9SD32_AQUCT</name>
<sequence>MKKRSKGELVNCVLSPILQVNLVRMVHSSPIPAPPKANDAPKALTPFEEHFCKQQKDKASFVQVLDVFCGRDVRRRGHVEMIEAALKWMPEFGLEKDLEVYNKILDVFPKEVFVPRNLIQTMFNHYPRQQECAIKVLDQMETNGVIPDKNTRFLLMQTFGKLSHPMKKYQRIMYWFPRFRNANPYPVVAGIEADPVSMSKLCLERMAADKDARITVYQ</sequence>
<feature type="non-terminal residue" evidence="2">
    <location>
        <position position="218"/>
    </location>
</feature>
<dbReference type="PANTHER" id="PTHR13113">
    <property type="entry name" value="ECSIT EVOLUTIONARILY CONSERVED SIGNALING INTERMEDIATE IN TOLL PATHWAYS"/>
    <property type="match status" value="1"/>
</dbReference>
<dbReference type="OrthoDB" id="10064298at2759"/>
<gene>
    <name evidence="2" type="ORF">AB205_0061470</name>
</gene>
<keyword evidence="3" id="KW-1185">Reference proteome</keyword>
<dbReference type="GO" id="GO:0045087">
    <property type="term" value="P:innate immune response"/>
    <property type="evidence" value="ECO:0007669"/>
    <property type="project" value="TreeGrafter"/>
</dbReference>
<dbReference type="PANTHER" id="PTHR13113:SF1">
    <property type="entry name" value="EVOLUTIONARILY CONSERVED SIGNALING INTERMEDIATE IN TOLL PATHWAY, MITOCHONDRIAL"/>
    <property type="match status" value="1"/>
</dbReference>
<reference evidence="3" key="1">
    <citation type="journal article" date="2017" name="Nat. Commun.">
        <title>The North American bullfrog draft genome provides insight into hormonal regulation of long noncoding RNA.</title>
        <authorList>
            <person name="Hammond S.A."/>
            <person name="Warren R.L."/>
            <person name="Vandervalk B.P."/>
            <person name="Kucuk E."/>
            <person name="Khan H."/>
            <person name="Gibb E.A."/>
            <person name="Pandoh P."/>
            <person name="Kirk H."/>
            <person name="Zhao Y."/>
            <person name="Jones M."/>
            <person name="Mungall A.J."/>
            <person name="Coope R."/>
            <person name="Pleasance S."/>
            <person name="Moore R.A."/>
            <person name="Holt R.A."/>
            <person name="Round J.M."/>
            <person name="Ohora S."/>
            <person name="Walle B.V."/>
            <person name="Veldhoen N."/>
            <person name="Helbing C.C."/>
            <person name="Birol I."/>
        </authorList>
    </citation>
    <scope>NUCLEOTIDE SEQUENCE [LARGE SCALE GENOMIC DNA]</scope>
</reference>
<organism evidence="2 3">
    <name type="scientific">Aquarana catesbeiana</name>
    <name type="common">American bullfrog</name>
    <name type="synonym">Rana catesbeiana</name>
    <dbReference type="NCBI Taxonomy" id="8400"/>
    <lineage>
        <taxon>Eukaryota</taxon>
        <taxon>Metazoa</taxon>
        <taxon>Chordata</taxon>
        <taxon>Craniata</taxon>
        <taxon>Vertebrata</taxon>
        <taxon>Euteleostomi</taxon>
        <taxon>Amphibia</taxon>
        <taxon>Batrachia</taxon>
        <taxon>Anura</taxon>
        <taxon>Neobatrachia</taxon>
        <taxon>Ranoidea</taxon>
        <taxon>Ranidae</taxon>
        <taxon>Aquarana</taxon>
    </lineage>
</organism>
<dbReference type="InterPro" id="IPR046448">
    <property type="entry name" value="ECSIT_N"/>
</dbReference>
<dbReference type="GO" id="GO:0007178">
    <property type="term" value="P:cell surface receptor protein serine/threonine kinase signaling pathway"/>
    <property type="evidence" value="ECO:0007669"/>
    <property type="project" value="TreeGrafter"/>
</dbReference>
<dbReference type="InterPro" id="IPR010418">
    <property type="entry name" value="ECSIT"/>
</dbReference>
<accession>A0A2G9SD32</accession>